<keyword evidence="3" id="KW-1185">Reference proteome</keyword>
<dbReference type="EMBL" id="JAGPXD010000006">
    <property type="protein sequence ID" value="KAH7349789.1"/>
    <property type="molecule type" value="Genomic_DNA"/>
</dbReference>
<protein>
    <submittedName>
        <fullName evidence="2">Uncharacterized protein</fullName>
    </submittedName>
</protein>
<gene>
    <name evidence="2" type="ORF">B0T11DRAFT_358770</name>
</gene>
<feature type="chain" id="PRO_5035427937" evidence="1">
    <location>
        <begin position="22"/>
        <end position="168"/>
    </location>
</feature>
<dbReference type="Pfam" id="PF12296">
    <property type="entry name" value="HsbA"/>
    <property type="match status" value="1"/>
</dbReference>
<comment type="caution">
    <text evidence="2">The sequence shown here is derived from an EMBL/GenBank/DDBJ whole genome shotgun (WGS) entry which is preliminary data.</text>
</comment>
<dbReference type="AlphaFoldDB" id="A0A8K0X018"/>
<dbReference type="OrthoDB" id="2422134at2759"/>
<dbReference type="InterPro" id="IPR021054">
    <property type="entry name" value="Cell_wall_mannoprotein_1"/>
</dbReference>
<organism evidence="2 3">
    <name type="scientific">Plectosphaerella cucumerina</name>
    <dbReference type="NCBI Taxonomy" id="40658"/>
    <lineage>
        <taxon>Eukaryota</taxon>
        <taxon>Fungi</taxon>
        <taxon>Dikarya</taxon>
        <taxon>Ascomycota</taxon>
        <taxon>Pezizomycotina</taxon>
        <taxon>Sordariomycetes</taxon>
        <taxon>Hypocreomycetidae</taxon>
        <taxon>Glomerellales</taxon>
        <taxon>Plectosphaerellaceae</taxon>
        <taxon>Plectosphaerella</taxon>
    </lineage>
</organism>
<evidence type="ECO:0000256" key="1">
    <source>
        <dbReference type="SAM" id="SignalP"/>
    </source>
</evidence>
<evidence type="ECO:0000313" key="3">
    <source>
        <dbReference type="Proteomes" id="UP000813385"/>
    </source>
</evidence>
<keyword evidence="1" id="KW-0732">Signal</keyword>
<evidence type="ECO:0000313" key="2">
    <source>
        <dbReference type="EMBL" id="KAH7349789.1"/>
    </source>
</evidence>
<dbReference type="Proteomes" id="UP000813385">
    <property type="component" value="Unassembled WGS sequence"/>
</dbReference>
<accession>A0A8K0X018</accession>
<name>A0A8K0X018_9PEZI</name>
<dbReference type="Gene3D" id="1.20.1280.140">
    <property type="match status" value="1"/>
</dbReference>
<feature type="signal peptide" evidence="1">
    <location>
        <begin position="1"/>
        <end position="21"/>
    </location>
</feature>
<sequence>MQFNYLFPLALLATFVSHANAQVAAIEAAFLVIAGELDDFGAAFATGTSSTDILNTGADLVTAIDAATPIVQGSPNIGFFQAIDLAESLGSVGDSAEAAFDTVVAQRAAADTLGITPQVRVLIEDVRDSIAALGAALVPKVPFLLRSQVQEAVADVDARLADAIAVYS</sequence>
<reference evidence="2" key="1">
    <citation type="journal article" date="2021" name="Nat. Commun.">
        <title>Genetic determinants of endophytism in the Arabidopsis root mycobiome.</title>
        <authorList>
            <person name="Mesny F."/>
            <person name="Miyauchi S."/>
            <person name="Thiergart T."/>
            <person name="Pickel B."/>
            <person name="Atanasova L."/>
            <person name="Karlsson M."/>
            <person name="Huettel B."/>
            <person name="Barry K.W."/>
            <person name="Haridas S."/>
            <person name="Chen C."/>
            <person name="Bauer D."/>
            <person name="Andreopoulos W."/>
            <person name="Pangilinan J."/>
            <person name="LaButti K."/>
            <person name="Riley R."/>
            <person name="Lipzen A."/>
            <person name="Clum A."/>
            <person name="Drula E."/>
            <person name="Henrissat B."/>
            <person name="Kohler A."/>
            <person name="Grigoriev I.V."/>
            <person name="Martin F.M."/>
            <person name="Hacquard S."/>
        </authorList>
    </citation>
    <scope>NUCLEOTIDE SEQUENCE</scope>
    <source>
        <strain evidence="2">MPI-CAGE-AT-0016</strain>
    </source>
</reference>
<proteinExistence type="predicted"/>